<dbReference type="AlphaFoldDB" id="A0A3P6Q7W7"/>
<dbReference type="Gene3D" id="2.60.40.10">
    <property type="entry name" value="Immunoglobulins"/>
    <property type="match status" value="1"/>
</dbReference>
<dbReference type="EMBL" id="UYRR01015886">
    <property type="protein sequence ID" value="VDK28131.1"/>
    <property type="molecule type" value="Genomic_DNA"/>
</dbReference>
<dbReference type="PROSITE" id="PS50835">
    <property type="entry name" value="IG_LIKE"/>
    <property type="match status" value="1"/>
</dbReference>
<gene>
    <name evidence="2" type="ORF">ASIM_LOCUS6927</name>
</gene>
<dbReference type="SUPFAM" id="SSF48726">
    <property type="entry name" value="Immunoglobulin"/>
    <property type="match status" value="1"/>
</dbReference>
<proteinExistence type="predicted"/>
<dbReference type="OrthoDB" id="5985519at2759"/>
<reference evidence="2 3" key="1">
    <citation type="submission" date="2018-11" db="EMBL/GenBank/DDBJ databases">
        <authorList>
            <consortium name="Pathogen Informatics"/>
        </authorList>
    </citation>
    <scope>NUCLEOTIDE SEQUENCE [LARGE SCALE GENOMIC DNA]</scope>
</reference>
<dbReference type="InterPro" id="IPR013783">
    <property type="entry name" value="Ig-like_fold"/>
</dbReference>
<feature type="domain" description="Ig-like" evidence="1">
    <location>
        <begin position="11"/>
        <end position="63"/>
    </location>
</feature>
<evidence type="ECO:0000259" key="1">
    <source>
        <dbReference type="PROSITE" id="PS50835"/>
    </source>
</evidence>
<dbReference type="Proteomes" id="UP000267096">
    <property type="component" value="Unassembled WGS sequence"/>
</dbReference>
<evidence type="ECO:0000313" key="3">
    <source>
        <dbReference type="Proteomes" id="UP000267096"/>
    </source>
</evidence>
<dbReference type="InterPro" id="IPR036179">
    <property type="entry name" value="Ig-like_dom_sf"/>
</dbReference>
<keyword evidence="3" id="KW-1185">Reference proteome</keyword>
<dbReference type="InterPro" id="IPR007110">
    <property type="entry name" value="Ig-like_dom"/>
</dbReference>
<protein>
    <recommendedName>
        <fullName evidence="1">Ig-like domain-containing protein</fullName>
    </recommendedName>
</protein>
<accession>A0A3P6Q7W7</accession>
<organism evidence="2 3">
    <name type="scientific">Anisakis simplex</name>
    <name type="common">Herring worm</name>
    <dbReference type="NCBI Taxonomy" id="6269"/>
    <lineage>
        <taxon>Eukaryota</taxon>
        <taxon>Metazoa</taxon>
        <taxon>Ecdysozoa</taxon>
        <taxon>Nematoda</taxon>
        <taxon>Chromadorea</taxon>
        <taxon>Rhabditida</taxon>
        <taxon>Spirurina</taxon>
        <taxon>Ascaridomorpha</taxon>
        <taxon>Ascaridoidea</taxon>
        <taxon>Anisakidae</taxon>
        <taxon>Anisakis</taxon>
        <taxon>Anisakis simplex complex</taxon>
    </lineage>
</organism>
<evidence type="ECO:0000313" key="2">
    <source>
        <dbReference type="EMBL" id="VDK28131.1"/>
    </source>
</evidence>
<sequence length="63" mass="7224">MEYMDVVDGVPKVVVHQNKMYTRPGDDIIVDCQLQSQPLTTKLQWTKNDVPLAIDERIRILVG</sequence>
<name>A0A3P6Q7W7_ANISI</name>